<reference evidence="2" key="1">
    <citation type="submission" date="2020-12" db="EMBL/GenBank/DDBJ databases">
        <authorList>
            <person name="Iha C."/>
        </authorList>
    </citation>
    <scope>NUCLEOTIDE SEQUENCE</scope>
</reference>
<dbReference type="EMBL" id="CAJHUC010001076">
    <property type="protein sequence ID" value="CAD7699620.1"/>
    <property type="molecule type" value="Genomic_DNA"/>
</dbReference>
<evidence type="ECO:0000313" key="3">
    <source>
        <dbReference type="Proteomes" id="UP000708148"/>
    </source>
</evidence>
<evidence type="ECO:0000313" key="2">
    <source>
        <dbReference type="EMBL" id="CAD7704097.1"/>
    </source>
</evidence>
<proteinExistence type="predicted"/>
<protein>
    <submittedName>
        <fullName evidence="2">Uncharacterized protein</fullName>
    </submittedName>
</protein>
<dbReference type="AlphaFoldDB" id="A0A8S1JD81"/>
<evidence type="ECO:0000313" key="1">
    <source>
        <dbReference type="EMBL" id="CAD7699620.1"/>
    </source>
</evidence>
<accession>A0A8S1JD81</accession>
<comment type="caution">
    <text evidence="2">The sequence shown here is derived from an EMBL/GenBank/DDBJ whole genome shotgun (WGS) entry which is preliminary data.</text>
</comment>
<dbReference type="Proteomes" id="UP000708148">
    <property type="component" value="Unassembled WGS sequence"/>
</dbReference>
<organism evidence="2 3">
    <name type="scientific">Ostreobium quekettii</name>
    <dbReference type="NCBI Taxonomy" id="121088"/>
    <lineage>
        <taxon>Eukaryota</taxon>
        <taxon>Viridiplantae</taxon>
        <taxon>Chlorophyta</taxon>
        <taxon>core chlorophytes</taxon>
        <taxon>Ulvophyceae</taxon>
        <taxon>TCBD clade</taxon>
        <taxon>Bryopsidales</taxon>
        <taxon>Ostreobineae</taxon>
        <taxon>Ostreobiaceae</taxon>
        <taxon>Ostreobium</taxon>
    </lineage>
</organism>
<sequence>MAQGRAPALGGGEGFAGVRLGIGGRHMSFVGLPQRALTGKGACDFFELAKPAAGHQTRGALVIVCTGLEHKQSGLFEETRVMSEAVLLDRVCVVRNSIGQTAFYGATSHIALPLT</sequence>
<dbReference type="EMBL" id="CAJHUC010002633">
    <property type="protein sequence ID" value="CAD7704097.1"/>
    <property type="molecule type" value="Genomic_DNA"/>
</dbReference>
<gene>
    <name evidence="1" type="ORF">OSTQU699_LOCUS4979</name>
    <name evidence="2" type="ORF">OSTQU699_LOCUS9454</name>
</gene>
<keyword evidence="3" id="KW-1185">Reference proteome</keyword>
<name>A0A8S1JD81_9CHLO</name>